<evidence type="ECO:0000313" key="5">
    <source>
        <dbReference type="Proteomes" id="UP000249538"/>
    </source>
</evidence>
<evidence type="ECO:0000259" key="3">
    <source>
        <dbReference type="PROSITE" id="PS51371"/>
    </source>
</evidence>
<keyword evidence="1" id="KW-0129">CBS domain</keyword>
<protein>
    <submittedName>
        <fullName evidence="4">CBS domain-containing membrane protein</fullName>
    </submittedName>
</protein>
<dbReference type="Pfam" id="PF00571">
    <property type="entry name" value="CBS"/>
    <property type="match status" value="2"/>
</dbReference>
<gene>
    <name evidence="4" type="ORF">LX76_04527</name>
</gene>
<dbReference type="RefSeq" id="WP_111467610.1">
    <property type="nucleotide sequence ID" value="NZ_QKZS01000038.1"/>
</dbReference>
<dbReference type="InterPro" id="IPR046342">
    <property type="entry name" value="CBS_dom_sf"/>
</dbReference>
<dbReference type="Proteomes" id="UP000249538">
    <property type="component" value="Unassembled WGS sequence"/>
</dbReference>
<sequence length="395" mass="41530">MRSQHTFWRWFVRAFGPAVAAVSFSEAARAGLGALLALAVLGFLVLGPTVDPRLGLYLIAPFGATAVLLFAVPNSPLAQPWSAIVGNTVSATVGVAVCLTIEDPVLRVALAVGLAISAMGLARAMHPPGGAMAMTAALSPIEVRELGFSFVLAPVAVGTAVLVVIAFFYARATGRHYPLRQFEEPNAVGTGDAAPAERLGLNEAELTDILQRYKQSLNLGAEDLARLIGAAELQAASHRTGPLTADDIMSRDLITVGPETPLTSVAELFRRHGFTSLPVVQSGDRYLGVIFQIHLIRRGRDDAARLNRGFGAAMARLLDPGRAAPVRAADIMIATTPRAMQSTPVGVLLSMLSEGDGDAVPVLAKDKIVGIVTRTDLIAALARLSLRSPEPQAES</sequence>
<feature type="transmembrane region" description="Helical" evidence="2">
    <location>
        <begin position="30"/>
        <end position="47"/>
    </location>
</feature>
<evidence type="ECO:0000256" key="2">
    <source>
        <dbReference type="SAM" id="Phobius"/>
    </source>
</evidence>
<evidence type="ECO:0000256" key="1">
    <source>
        <dbReference type="PROSITE-ProRule" id="PRU00703"/>
    </source>
</evidence>
<dbReference type="Pfam" id="PF04982">
    <property type="entry name" value="TM_HPP"/>
    <property type="match status" value="1"/>
</dbReference>
<dbReference type="EMBL" id="QKZS01000038">
    <property type="protein sequence ID" value="PZX47049.1"/>
    <property type="molecule type" value="Genomic_DNA"/>
</dbReference>
<keyword evidence="2" id="KW-0472">Membrane</keyword>
<feature type="domain" description="CBS" evidence="3">
    <location>
        <begin position="249"/>
        <end position="305"/>
    </location>
</feature>
<name>A0A2W7QZ22_9RHOB</name>
<feature type="transmembrane region" description="Helical" evidence="2">
    <location>
        <begin position="108"/>
        <end position="126"/>
    </location>
</feature>
<organism evidence="4 5">
    <name type="scientific">Cereibacter changlensis</name>
    <dbReference type="NCBI Taxonomy" id="402884"/>
    <lineage>
        <taxon>Bacteria</taxon>
        <taxon>Pseudomonadati</taxon>
        <taxon>Pseudomonadota</taxon>
        <taxon>Alphaproteobacteria</taxon>
        <taxon>Rhodobacterales</taxon>
        <taxon>Paracoccaceae</taxon>
        <taxon>Cereibacter</taxon>
    </lineage>
</organism>
<feature type="transmembrane region" description="Helical" evidence="2">
    <location>
        <begin position="146"/>
        <end position="170"/>
    </location>
</feature>
<comment type="caution">
    <text evidence="4">The sequence shown here is derived from an EMBL/GenBank/DDBJ whole genome shotgun (WGS) entry which is preliminary data.</text>
</comment>
<proteinExistence type="predicted"/>
<accession>A0A2W7QZ22</accession>
<dbReference type="PROSITE" id="PS51371">
    <property type="entry name" value="CBS"/>
    <property type="match status" value="2"/>
</dbReference>
<feature type="transmembrane region" description="Helical" evidence="2">
    <location>
        <begin position="78"/>
        <end position="101"/>
    </location>
</feature>
<keyword evidence="2" id="KW-0812">Transmembrane</keyword>
<feature type="domain" description="CBS" evidence="3">
    <location>
        <begin position="332"/>
        <end position="390"/>
    </location>
</feature>
<evidence type="ECO:0000313" key="4">
    <source>
        <dbReference type="EMBL" id="PZX47049.1"/>
    </source>
</evidence>
<dbReference type="SUPFAM" id="SSF54631">
    <property type="entry name" value="CBS-domain pair"/>
    <property type="match status" value="1"/>
</dbReference>
<reference evidence="4 5" key="1">
    <citation type="submission" date="2018-06" db="EMBL/GenBank/DDBJ databases">
        <title>Genomic Encyclopedia of Archaeal and Bacterial Type Strains, Phase II (KMG-II): from individual species to whole genera.</title>
        <authorList>
            <person name="Goeker M."/>
        </authorList>
    </citation>
    <scope>NUCLEOTIDE SEQUENCE [LARGE SCALE GENOMIC DNA]</scope>
    <source>
        <strain evidence="4 5">DSM 18774</strain>
    </source>
</reference>
<feature type="transmembrane region" description="Helical" evidence="2">
    <location>
        <begin position="7"/>
        <end position="24"/>
    </location>
</feature>
<dbReference type="AlphaFoldDB" id="A0A2W7QZ22"/>
<dbReference type="PANTHER" id="PTHR33741:SF5">
    <property type="entry name" value="TRANSMEMBRANE PROTEIN DDB_G0269096-RELATED"/>
    <property type="match status" value="1"/>
</dbReference>
<dbReference type="InterPro" id="IPR058581">
    <property type="entry name" value="TM_HPP"/>
</dbReference>
<feature type="transmembrane region" description="Helical" evidence="2">
    <location>
        <begin position="54"/>
        <end position="72"/>
    </location>
</feature>
<dbReference type="PANTHER" id="PTHR33741">
    <property type="entry name" value="TRANSMEMBRANE PROTEIN DDB_G0269096-RELATED"/>
    <property type="match status" value="1"/>
</dbReference>
<dbReference type="SMART" id="SM00116">
    <property type="entry name" value="CBS"/>
    <property type="match status" value="2"/>
</dbReference>
<dbReference type="Gene3D" id="3.10.580.10">
    <property type="entry name" value="CBS-domain"/>
    <property type="match status" value="1"/>
</dbReference>
<keyword evidence="2" id="KW-1133">Transmembrane helix</keyword>
<dbReference type="InterPro" id="IPR007065">
    <property type="entry name" value="HPP"/>
</dbReference>
<dbReference type="CDD" id="cd04600">
    <property type="entry name" value="CBS_pair_HPP_assoc"/>
    <property type="match status" value="1"/>
</dbReference>
<dbReference type="InterPro" id="IPR000644">
    <property type="entry name" value="CBS_dom"/>
</dbReference>